<keyword evidence="14" id="KW-0133">Cell shape</keyword>
<dbReference type="InterPro" id="IPR003824">
    <property type="entry name" value="UppP"/>
</dbReference>
<feature type="transmembrane region" description="Helical" evidence="14">
    <location>
        <begin position="206"/>
        <end position="228"/>
    </location>
</feature>
<evidence type="ECO:0000256" key="4">
    <source>
        <dbReference type="ARBA" id="ARBA00021581"/>
    </source>
</evidence>
<feature type="transmembrane region" description="Helical" evidence="14">
    <location>
        <begin position="71"/>
        <end position="93"/>
    </location>
</feature>
<evidence type="ECO:0000256" key="1">
    <source>
        <dbReference type="ARBA" id="ARBA00004651"/>
    </source>
</evidence>
<sequence length="267" mass="29642">MDNLHALILGIIEGLTEFLPVSSTGHMILGTTILGIDINEFWKSFLIIIQLGSILAVLFVFWRKLFKGLDIWFKLAVGFFPTGLIGLVLYKYLKELFNGYVVVVMLILGGIVFIVIELAHKNKEYKTDSLEKVSFLQAFCIGIIQSLAMIPGTSRSGASIIGGLLLGLNRKTAAEFSFLLAIPTMIIATAYSIYKEPELLSNANALVPLSIGFVTAFIVAVFVIKFFLKFISKFDFIPFGIYRIVLGILFFYLYYSGILSAGSEFKL</sequence>
<evidence type="ECO:0000313" key="15">
    <source>
        <dbReference type="EMBL" id="ECV9657641.1"/>
    </source>
</evidence>
<name>A0A698FHL5_CAMJU</name>
<comment type="miscellaneous">
    <text evidence="14">Bacitracin is thought to be involved in the inhibition of peptidoglycan synthesis by sequestering undecaprenyl diphosphate, thereby reducing the pool of lipid carrier available.</text>
</comment>
<keyword evidence="5 14" id="KW-1003">Cell membrane</keyword>
<dbReference type="PANTHER" id="PTHR30622">
    <property type="entry name" value="UNDECAPRENYL-DIPHOSPHATASE"/>
    <property type="match status" value="1"/>
</dbReference>
<proteinExistence type="inferred from homology"/>
<keyword evidence="14" id="KW-0573">Peptidoglycan synthesis</keyword>
<gene>
    <name evidence="14" type="primary">uppP</name>
    <name evidence="15" type="ORF">F2N06_06425</name>
</gene>
<evidence type="ECO:0000256" key="2">
    <source>
        <dbReference type="ARBA" id="ARBA00010621"/>
    </source>
</evidence>
<feature type="transmembrane region" description="Helical" evidence="14">
    <location>
        <begin position="240"/>
        <end position="261"/>
    </location>
</feature>
<dbReference type="GO" id="GO:0071555">
    <property type="term" value="P:cell wall organization"/>
    <property type="evidence" value="ECO:0007669"/>
    <property type="project" value="UniProtKB-KW"/>
</dbReference>
<feature type="transmembrane region" description="Helical" evidence="14">
    <location>
        <begin position="99"/>
        <end position="119"/>
    </location>
</feature>
<keyword evidence="6 14" id="KW-0812">Transmembrane</keyword>
<organism evidence="15">
    <name type="scientific">Campylobacter jejuni</name>
    <dbReference type="NCBI Taxonomy" id="197"/>
    <lineage>
        <taxon>Bacteria</taxon>
        <taxon>Pseudomonadati</taxon>
        <taxon>Campylobacterota</taxon>
        <taxon>Epsilonproteobacteria</taxon>
        <taxon>Campylobacterales</taxon>
        <taxon>Campylobacteraceae</taxon>
        <taxon>Campylobacter</taxon>
    </lineage>
</organism>
<keyword evidence="8 14" id="KW-1133">Transmembrane helix</keyword>
<evidence type="ECO:0000256" key="6">
    <source>
        <dbReference type="ARBA" id="ARBA00022692"/>
    </source>
</evidence>
<evidence type="ECO:0000256" key="8">
    <source>
        <dbReference type="ARBA" id="ARBA00022989"/>
    </source>
</evidence>
<dbReference type="PANTHER" id="PTHR30622:SF3">
    <property type="entry name" value="UNDECAPRENYL-DIPHOSPHATASE"/>
    <property type="match status" value="1"/>
</dbReference>
<dbReference type="EC" id="3.6.1.27" evidence="3 14"/>
<evidence type="ECO:0000256" key="12">
    <source>
        <dbReference type="ARBA" id="ARBA00032932"/>
    </source>
</evidence>
<evidence type="ECO:0000256" key="5">
    <source>
        <dbReference type="ARBA" id="ARBA00022475"/>
    </source>
</evidence>
<dbReference type="EMBL" id="AAKUWM010000011">
    <property type="protein sequence ID" value="ECV9657641.1"/>
    <property type="molecule type" value="Genomic_DNA"/>
</dbReference>
<dbReference type="NCBIfam" id="NF001390">
    <property type="entry name" value="PRK00281.1-4"/>
    <property type="match status" value="1"/>
</dbReference>
<dbReference type="Pfam" id="PF02673">
    <property type="entry name" value="BacA"/>
    <property type="match status" value="1"/>
</dbReference>
<comment type="subcellular location">
    <subcellularLocation>
        <location evidence="1 14">Cell membrane</location>
        <topology evidence="1 14">Multi-pass membrane protein</topology>
    </subcellularLocation>
</comment>
<keyword evidence="9 14" id="KW-0472">Membrane</keyword>
<comment type="catalytic activity">
    <reaction evidence="13 14">
        <text>di-trans,octa-cis-undecaprenyl diphosphate + H2O = di-trans,octa-cis-undecaprenyl phosphate + phosphate + H(+)</text>
        <dbReference type="Rhea" id="RHEA:28094"/>
        <dbReference type="ChEBI" id="CHEBI:15377"/>
        <dbReference type="ChEBI" id="CHEBI:15378"/>
        <dbReference type="ChEBI" id="CHEBI:43474"/>
        <dbReference type="ChEBI" id="CHEBI:58405"/>
        <dbReference type="ChEBI" id="CHEBI:60392"/>
        <dbReference type="EC" id="3.6.1.27"/>
    </reaction>
</comment>
<evidence type="ECO:0000256" key="9">
    <source>
        <dbReference type="ARBA" id="ARBA00023136"/>
    </source>
</evidence>
<evidence type="ECO:0000256" key="13">
    <source>
        <dbReference type="ARBA" id="ARBA00047594"/>
    </source>
</evidence>
<feature type="transmembrane region" description="Helical" evidence="14">
    <location>
        <begin position="176"/>
        <end position="194"/>
    </location>
</feature>
<evidence type="ECO:0000256" key="11">
    <source>
        <dbReference type="ARBA" id="ARBA00032707"/>
    </source>
</evidence>
<dbReference type="GO" id="GO:0008360">
    <property type="term" value="P:regulation of cell shape"/>
    <property type="evidence" value="ECO:0007669"/>
    <property type="project" value="UniProtKB-KW"/>
</dbReference>
<dbReference type="GO" id="GO:0009252">
    <property type="term" value="P:peptidoglycan biosynthetic process"/>
    <property type="evidence" value="ECO:0007669"/>
    <property type="project" value="UniProtKB-KW"/>
</dbReference>
<evidence type="ECO:0000256" key="3">
    <source>
        <dbReference type="ARBA" id="ARBA00012374"/>
    </source>
</evidence>
<evidence type="ECO:0000256" key="10">
    <source>
        <dbReference type="ARBA" id="ARBA00023251"/>
    </source>
</evidence>
<keyword evidence="14" id="KW-0961">Cell wall biogenesis/degradation</keyword>
<dbReference type="GO" id="GO:0050380">
    <property type="term" value="F:undecaprenyl-diphosphatase activity"/>
    <property type="evidence" value="ECO:0007669"/>
    <property type="project" value="UniProtKB-UniRule"/>
</dbReference>
<comment type="similarity">
    <text evidence="2 14">Belongs to the UppP family.</text>
</comment>
<keyword evidence="10 14" id="KW-0046">Antibiotic resistance</keyword>
<protein>
    <recommendedName>
        <fullName evidence="4 14">Undecaprenyl-diphosphatase</fullName>
        <ecNumber evidence="3 14">3.6.1.27</ecNumber>
    </recommendedName>
    <alternativeName>
        <fullName evidence="12 14">Bacitracin resistance protein</fullName>
    </alternativeName>
    <alternativeName>
        <fullName evidence="11 14">Undecaprenyl pyrophosphate phosphatase</fullName>
    </alternativeName>
</protein>
<dbReference type="GO" id="GO:0046677">
    <property type="term" value="P:response to antibiotic"/>
    <property type="evidence" value="ECO:0007669"/>
    <property type="project" value="UniProtKB-UniRule"/>
</dbReference>
<evidence type="ECO:0000256" key="14">
    <source>
        <dbReference type="HAMAP-Rule" id="MF_01006"/>
    </source>
</evidence>
<feature type="transmembrane region" description="Helical" evidence="14">
    <location>
        <begin position="41"/>
        <end position="62"/>
    </location>
</feature>
<evidence type="ECO:0000256" key="7">
    <source>
        <dbReference type="ARBA" id="ARBA00022801"/>
    </source>
</evidence>
<dbReference type="NCBIfam" id="NF001389">
    <property type="entry name" value="PRK00281.1-2"/>
    <property type="match status" value="1"/>
</dbReference>
<comment type="function">
    <text evidence="14">Catalyzes the dephosphorylation of undecaprenyl diphosphate (UPP). Confers resistance to bacitracin.</text>
</comment>
<keyword evidence="7 14" id="KW-0378">Hydrolase</keyword>
<dbReference type="NCBIfam" id="TIGR00753">
    <property type="entry name" value="undec_PP_bacA"/>
    <property type="match status" value="1"/>
</dbReference>
<dbReference type="GO" id="GO:0005886">
    <property type="term" value="C:plasma membrane"/>
    <property type="evidence" value="ECO:0007669"/>
    <property type="project" value="UniProtKB-SubCell"/>
</dbReference>
<reference evidence="15" key="1">
    <citation type="submission" date="2019-09" db="EMBL/GenBank/DDBJ databases">
        <authorList>
            <consortium name="GenomeTrakr network: Whole genome sequencing for foodborne pathogen traceback"/>
        </authorList>
    </citation>
    <scope>NUCLEOTIDE SEQUENCE [LARGE SCALE GENOMIC DNA]</scope>
    <source>
        <strain evidence="15">TTU_583</strain>
    </source>
</reference>
<comment type="caution">
    <text evidence="15">The sequence shown here is derived from an EMBL/GenBank/DDBJ whole genome shotgun (WGS) entry which is preliminary data.</text>
</comment>
<dbReference type="AlphaFoldDB" id="A0A698FHL5"/>
<accession>A0A698FHL5</accession>
<dbReference type="HAMAP" id="MF_01006">
    <property type="entry name" value="Undec_diphosphatase"/>
    <property type="match status" value="1"/>
</dbReference>